<proteinExistence type="predicted"/>
<evidence type="ECO:0000313" key="4">
    <source>
        <dbReference type="Proteomes" id="UP001596494"/>
    </source>
</evidence>
<dbReference type="Gene3D" id="2.60.40.2360">
    <property type="entry name" value="Intracellular proteinase inhibitor BsuPI"/>
    <property type="match status" value="1"/>
</dbReference>
<gene>
    <name evidence="3" type="ORF">ACFQMN_09880</name>
</gene>
<evidence type="ECO:0000256" key="1">
    <source>
        <dbReference type="SAM" id="MobiDB-lite"/>
    </source>
</evidence>
<keyword evidence="4" id="KW-1185">Reference proteome</keyword>
<dbReference type="InterPro" id="IPR020481">
    <property type="entry name" value="Intracell_prot_inh_BsuPI"/>
</dbReference>
<protein>
    <recommendedName>
        <fullName evidence="2">Intracellular proteinase inhibitor BsuPI domain-containing protein</fullName>
    </recommendedName>
</protein>
<sequence length="288" mass="31897">MACSNSDDASESETDNNNETEETSNSESEEPSDNIVALIEQLTFEAEVVQGKDGIMAEFSITNDAEEPVILGFNSSLKYDVIVENQDGEEVYKYSEGQAFTQQLTMEELEPGEKLEANETVNEELPPGDYNVTMTFLVTSINDQPFESKPFEISKQTTIGQGGETSSGSEEAEELDEELETSQGDNEEAFRDLTLEGENGSYTVSGEVNAIDGQFFYMVEDGHNLLIEEEAVQVEDPGAEWSSFKTEVTIPEEDLPNRGALIMTMFNKDEEGQPTQMNFVPLDNFDAQ</sequence>
<reference evidence="4" key="1">
    <citation type="journal article" date="2019" name="Int. J. Syst. Evol. Microbiol.">
        <title>The Global Catalogue of Microorganisms (GCM) 10K type strain sequencing project: providing services to taxonomists for standard genome sequencing and annotation.</title>
        <authorList>
            <consortium name="The Broad Institute Genomics Platform"/>
            <consortium name="The Broad Institute Genome Sequencing Center for Infectious Disease"/>
            <person name="Wu L."/>
            <person name="Ma J."/>
        </authorList>
    </citation>
    <scope>NUCLEOTIDE SEQUENCE [LARGE SCALE GENOMIC DNA]</scope>
    <source>
        <strain evidence="4">CCUG 73951</strain>
    </source>
</reference>
<accession>A0ABW2K4Z4</accession>
<feature type="compositionally biased region" description="Acidic residues" evidence="1">
    <location>
        <begin position="8"/>
        <end position="32"/>
    </location>
</feature>
<dbReference type="Proteomes" id="UP001596494">
    <property type="component" value="Unassembled WGS sequence"/>
</dbReference>
<dbReference type="Pfam" id="PF12690">
    <property type="entry name" value="BsuPI"/>
    <property type="match status" value="1"/>
</dbReference>
<dbReference type="EMBL" id="JBHTBY010000008">
    <property type="protein sequence ID" value="MFC7321190.1"/>
    <property type="molecule type" value="Genomic_DNA"/>
</dbReference>
<feature type="domain" description="Intracellular proteinase inhibitor BsuPI" evidence="2">
    <location>
        <begin position="42"/>
        <end position="139"/>
    </location>
</feature>
<feature type="region of interest" description="Disordered" evidence="1">
    <location>
        <begin position="155"/>
        <end position="186"/>
    </location>
</feature>
<dbReference type="RefSeq" id="WP_289216317.1">
    <property type="nucleotide sequence ID" value="NZ_JAPVRC010000006.1"/>
</dbReference>
<organism evidence="3 4">
    <name type="scientific">Halobacillus campisalis</name>
    <dbReference type="NCBI Taxonomy" id="435909"/>
    <lineage>
        <taxon>Bacteria</taxon>
        <taxon>Bacillati</taxon>
        <taxon>Bacillota</taxon>
        <taxon>Bacilli</taxon>
        <taxon>Bacillales</taxon>
        <taxon>Bacillaceae</taxon>
        <taxon>Halobacillus</taxon>
    </lineage>
</organism>
<dbReference type="InterPro" id="IPR038144">
    <property type="entry name" value="IPI"/>
</dbReference>
<feature type="region of interest" description="Disordered" evidence="1">
    <location>
        <begin position="1"/>
        <end position="33"/>
    </location>
</feature>
<name>A0ABW2K4Z4_9BACI</name>
<evidence type="ECO:0000313" key="3">
    <source>
        <dbReference type="EMBL" id="MFC7321190.1"/>
    </source>
</evidence>
<evidence type="ECO:0000259" key="2">
    <source>
        <dbReference type="Pfam" id="PF12690"/>
    </source>
</evidence>
<feature type="compositionally biased region" description="Acidic residues" evidence="1">
    <location>
        <begin position="170"/>
        <end position="180"/>
    </location>
</feature>
<comment type="caution">
    <text evidence="3">The sequence shown here is derived from an EMBL/GenBank/DDBJ whole genome shotgun (WGS) entry which is preliminary data.</text>
</comment>